<dbReference type="InterPro" id="IPR032466">
    <property type="entry name" value="Metal_Hydrolase"/>
</dbReference>
<gene>
    <name evidence="5" type="ORF">EDD36DRAFT_424743</name>
</gene>
<dbReference type="SUPFAM" id="SSF51556">
    <property type="entry name" value="Metallo-dependent hydrolases"/>
    <property type="match status" value="1"/>
</dbReference>
<dbReference type="PANTHER" id="PTHR21240:SF31">
    <property type="entry name" value="AMIDOHYDROLASE FAMILY PROTEIN (AFU_ORTHOLOGUE AFUA_7G05840)"/>
    <property type="match status" value="1"/>
</dbReference>
<keyword evidence="2 3" id="KW-0456">Lyase</keyword>
<dbReference type="EMBL" id="MU404350">
    <property type="protein sequence ID" value="KAI1617666.1"/>
    <property type="molecule type" value="Genomic_DNA"/>
</dbReference>
<accession>A0AAN6E3V6</accession>
<dbReference type="Proteomes" id="UP001203852">
    <property type="component" value="Unassembled WGS sequence"/>
</dbReference>
<dbReference type="GO" id="GO:0016831">
    <property type="term" value="F:carboxy-lyase activity"/>
    <property type="evidence" value="ECO:0007669"/>
    <property type="project" value="UniProtKB-KW"/>
</dbReference>
<reference evidence="5" key="1">
    <citation type="journal article" date="2022" name="bioRxiv">
        <title>Deciphering the potential niche of two novel black yeast fungi from a biological soil crust based on their genomes, phenotypes, and melanin regulation.</title>
        <authorList>
            <consortium name="DOE Joint Genome Institute"/>
            <person name="Carr E.C."/>
            <person name="Barton Q."/>
            <person name="Grambo S."/>
            <person name="Sullivan M."/>
            <person name="Renfro C.M."/>
            <person name="Kuo A."/>
            <person name="Pangilinan J."/>
            <person name="Lipzen A."/>
            <person name="Keymanesh K."/>
            <person name="Savage E."/>
            <person name="Barry K."/>
            <person name="Grigoriev I.V."/>
            <person name="Riekhof W.R."/>
            <person name="Harris S.S."/>
        </authorList>
    </citation>
    <scope>NUCLEOTIDE SEQUENCE</scope>
    <source>
        <strain evidence="5">JF 03-4F</strain>
    </source>
</reference>
<dbReference type="AlphaFoldDB" id="A0AAN6E3V6"/>
<keyword evidence="6" id="KW-1185">Reference proteome</keyword>
<dbReference type="GO" id="GO:0005829">
    <property type="term" value="C:cytosol"/>
    <property type="evidence" value="ECO:0007669"/>
    <property type="project" value="TreeGrafter"/>
</dbReference>
<name>A0AAN6E3V6_9EURO</name>
<dbReference type="InterPro" id="IPR006680">
    <property type="entry name" value="Amidohydro-rel"/>
</dbReference>
<comment type="similarity">
    <text evidence="3">Belongs to the metallo-dependent hydrolases superfamily.</text>
</comment>
<dbReference type="GO" id="GO:0016787">
    <property type="term" value="F:hydrolase activity"/>
    <property type="evidence" value="ECO:0007669"/>
    <property type="project" value="InterPro"/>
</dbReference>
<comment type="caution">
    <text evidence="5">The sequence shown here is derived from an EMBL/GenBank/DDBJ whole genome shotgun (WGS) entry which is preliminary data.</text>
</comment>
<dbReference type="InterPro" id="IPR032465">
    <property type="entry name" value="ACMSD"/>
</dbReference>
<protein>
    <recommendedName>
        <fullName evidence="4">Amidohydrolase-related domain-containing protein</fullName>
    </recommendedName>
</protein>
<sequence>MHFKIALEEGFALPSSLAQNSPIGFTPANASPEEHLSTNLLDIHGHRLRQMDENGVELMILSLNSAGCQGLSDQTAAETLSSSANDYLEDQVMKNPKRFAAFAALSMHDPKQAADELTRCMTKKKGFVGALLNDFQSSGPNGNTMLFYDHPRYDVFWQAAADLRAPVYIHPRTPTPLINEQMWKDRPWLNLSVLGFANRVNMHLLAIITAGVLDRFPDLKLVIGHMGEHIPFEMYRLDHKLDRARFPNMKMRKDKLIRDYFGEQVFITTSGHFSTPALVCSISEIGSKSCMFSIDYPFESIPNACVWYDEIQLNQHDLVDIGRNNCLRLFPKLMQEPHNLSIKSAWDCGIGGLRNGETTYGLFNKSFNHRLMKQ</sequence>
<evidence type="ECO:0000313" key="6">
    <source>
        <dbReference type="Proteomes" id="UP001203852"/>
    </source>
</evidence>
<evidence type="ECO:0000256" key="3">
    <source>
        <dbReference type="RuleBase" id="RU366045"/>
    </source>
</evidence>
<feature type="domain" description="Amidohydrolase-related" evidence="4">
    <location>
        <begin position="73"/>
        <end position="331"/>
    </location>
</feature>
<organism evidence="5 6">
    <name type="scientific">Exophiala viscosa</name>
    <dbReference type="NCBI Taxonomy" id="2486360"/>
    <lineage>
        <taxon>Eukaryota</taxon>
        <taxon>Fungi</taxon>
        <taxon>Dikarya</taxon>
        <taxon>Ascomycota</taxon>
        <taxon>Pezizomycotina</taxon>
        <taxon>Eurotiomycetes</taxon>
        <taxon>Chaetothyriomycetidae</taxon>
        <taxon>Chaetothyriales</taxon>
        <taxon>Herpotrichiellaceae</taxon>
        <taxon>Exophiala</taxon>
    </lineage>
</organism>
<evidence type="ECO:0000313" key="5">
    <source>
        <dbReference type="EMBL" id="KAI1617666.1"/>
    </source>
</evidence>
<dbReference type="Pfam" id="PF04909">
    <property type="entry name" value="Amidohydro_2"/>
    <property type="match status" value="1"/>
</dbReference>
<dbReference type="Gene3D" id="3.20.20.140">
    <property type="entry name" value="Metal-dependent hydrolases"/>
    <property type="match status" value="1"/>
</dbReference>
<proteinExistence type="inferred from homology"/>
<evidence type="ECO:0000256" key="2">
    <source>
        <dbReference type="ARBA" id="ARBA00023239"/>
    </source>
</evidence>
<dbReference type="PANTHER" id="PTHR21240">
    <property type="entry name" value="2-AMINO-3-CARBOXYLMUCONATE-6-SEMIALDEHYDE DECARBOXYLASE"/>
    <property type="match status" value="1"/>
</dbReference>
<keyword evidence="1 3" id="KW-0210">Decarboxylase</keyword>
<dbReference type="GO" id="GO:0019748">
    <property type="term" value="P:secondary metabolic process"/>
    <property type="evidence" value="ECO:0007669"/>
    <property type="project" value="TreeGrafter"/>
</dbReference>
<evidence type="ECO:0000259" key="4">
    <source>
        <dbReference type="Pfam" id="PF04909"/>
    </source>
</evidence>
<evidence type="ECO:0000256" key="1">
    <source>
        <dbReference type="ARBA" id="ARBA00022793"/>
    </source>
</evidence>